<evidence type="ECO:0000256" key="4">
    <source>
        <dbReference type="ARBA" id="ARBA00023136"/>
    </source>
</evidence>
<dbReference type="Pfam" id="PF00361">
    <property type="entry name" value="Proton_antipo_M"/>
    <property type="match status" value="1"/>
</dbReference>
<dbReference type="GO" id="GO:0042773">
    <property type="term" value="P:ATP synthesis coupled electron transport"/>
    <property type="evidence" value="ECO:0007669"/>
    <property type="project" value="InterPro"/>
</dbReference>
<dbReference type="EC" id="1.6.5.-" evidence="8"/>
<feature type="domain" description="NADH-Ubiquinone oxidoreductase (complex I) chain 5 N-terminal" evidence="7">
    <location>
        <begin position="85"/>
        <end position="126"/>
    </location>
</feature>
<dbReference type="EMBL" id="CP091871">
    <property type="protein sequence ID" value="WEU40041.1"/>
    <property type="molecule type" value="Genomic_DNA"/>
</dbReference>
<dbReference type="NCBIfam" id="TIGR01974">
    <property type="entry name" value="NDH_I_L"/>
    <property type="match status" value="1"/>
</dbReference>
<feature type="domain" description="NADH:quinone oxidoreductase/Mrp antiporter transmembrane" evidence="6">
    <location>
        <begin position="143"/>
        <end position="466"/>
    </location>
</feature>
<evidence type="ECO:0000313" key="9">
    <source>
        <dbReference type="Proteomes" id="UP000186851"/>
    </source>
</evidence>
<keyword evidence="2 5" id="KW-0812">Transmembrane</keyword>
<dbReference type="Gene3D" id="1.20.5.2700">
    <property type="match status" value="1"/>
</dbReference>
<dbReference type="Proteomes" id="UP000186851">
    <property type="component" value="Chromosome"/>
</dbReference>
<reference evidence="8" key="2">
    <citation type="journal article" date="2022" name="Nat. Microbiol.">
        <title>A closed Candidatus Odinarchaeum chromosome exposes Asgard archaeal viruses.</title>
        <authorList>
            <person name="Tamarit D."/>
            <person name="Caceres E.F."/>
            <person name="Krupovic M."/>
            <person name="Nijland R."/>
            <person name="Eme L."/>
            <person name="Robinson N.P."/>
            <person name="Ettema T.J.G."/>
        </authorList>
    </citation>
    <scope>NUCLEOTIDE SEQUENCE</scope>
    <source>
        <strain evidence="8">LCB_4</strain>
    </source>
</reference>
<evidence type="ECO:0000256" key="5">
    <source>
        <dbReference type="SAM" id="Phobius"/>
    </source>
</evidence>
<dbReference type="GO" id="GO:0015990">
    <property type="term" value="P:electron transport coupled proton transport"/>
    <property type="evidence" value="ECO:0007669"/>
    <property type="project" value="TreeGrafter"/>
</dbReference>
<feature type="transmembrane region" description="Helical" evidence="5">
    <location>
        <begin position="557"/>
        <end position="580"/>
    </location>
</feature>
<dbReference type="Pfam" id="PF00662">
    <property type="entry name" value="Proton_antipo_N"/>
    <property type="match status" value="1"/>
</dbReference>
<dbReference type="GO" id="GO:0016020">
    <property type="term" value="C:membrane"/>
    <property type="evidence" value="ECO:0007669"/>
    <property type="project" value="UniProtKB-SubCell"/>
</dbReference>
<feature type="transmembrane region" description="Helical" evidence="5">
    <location>
        <begin position="269"/>
        <end position="292"/>
    </location>
</feature>
<feature type="transmembrane region" description="Helical" evidence="5">
    <location>
        <begin position="202"/>
        <end position="221"/>
    </location>
</feature>
<feature type="transmembrane region" description="Helical" evidence="5">
    <location>
        <begin position="415"/>
        <end position="434"/>
    </location>
</feature>
<keyword evidence="4 5" id="KW-0472">Membrane</keyword>
<feature type="transmembrane region" description="Helical" evidence="5">
    <location>
        <begin position="227"/>
        <end position="248"/>
    </location>
</feature>
<sequence length="684" mass="74460">MFPFAPWLWVIPMIGAVLIPVVNRIGGAVRDYFAIAVGAITMLFALSIIPDIINGYDWFTGVALANFPTPGAHGDWSIPWIAGFLNMGVLIDPLSVFMVNIASGIGFLILVYSLGYMHHDPDKMRYWFFMLFFIGGMDLLVLADNLLMTFIGWEIVGLCSYALIGFWHKKTGPSPDPRYKTEGEYNAACGMKAFITTRVGDVALLIAIVIIFTYAGTFNYLELAEGGFGWVTALANGGLLLPALILLFGGPVGKSAQFPLHEWLPEAMAGPTTVSALIHAAAMVKAGVYLVARVLPIIHEAYIVLGYTEILTFFQIVSWIGIGTAFLAATIGVVKKEIKQVLAYSTISQLGYMFAALGVAGTVVESAAGYIAGTFHLVAHAIFKALLFLAAGSVLHSTNTKSMFEMGGIRKEMPWTYRTMLVGVLSLSGIPFIFAGGWSKEAILTAALQAGNILLFALAAITAAITVFYSFRMLGITFFGNKSSYLQEMEKKGHHVHESPKVMIIPLIILAAGSILIGVSTVPDFFGVPGWESALTIFFEELIGHHTASGIPATNPLVLTALGTSIAMIFIGFIPAYLLYIRRDGKQDTPTFKPLYTFLVNRWYINSFYYAFFVDGFIWAARGAYKYIEESGIDRFNDVLANGTRGFTERFRKTHTGILSLNMLGVLIGIIVISAAALAVFLLI</sequence>
<feature type="transmembrane region" description="Helical" evidence="5">
    <location>
        <begin position="126"/>
        <end position="143"/>
    </location>
</feature>
<feature type="transmembrane region" description="Helical" evidence="5">
    <location>
        <begin position="341"/>
        <end position="364"/>
    </location>
</feature>
<evidence type="ECO:0000256" key="2">
    <source>
        <dbReference type="ARBA" id="ARBA00022692"/>
    </source>
</evidence>
<feature type="transmembrane region" description="Helical" evidence="5">
    <location>
        <begin position="659"/>
        <end position="683"/>
    </location>
</feature>
<feature type="transmembrane region" description="Helical" evidence="5">
    <location>
        <begin position="370"/>
        <end position="395"/>
    </location>
</feature>
<dbReference type="PANTHER" id="PTHR42829:SF2">
    <property type="entry name" value="NADH-UBIQUINONE OXIDOREDUCTASE CHAIN 5"/>
    <property type="match status" value="1"/>
</dbReference>
<dbReference type="PRINTS" id="PR01434">
    <property type="entry name" value="NADHDHGNASE5"/>
</dbReference>
<keyword evidence="3 5" id="KW-1133">Transmembrane helix</keyword>
<dbReference type="InterPro" id="IPR001750">
    <property type="entry name" value="ND/Mrp_TM"/>
</dbReference>
<accession>A0AAF0D1Q4</accession>
<dbReference type="GO" id="GO:0008137">
    <property type="term" value="F:NADH dehydrogenase (ubiquinone) activity"/>
    <property type="evidence" value="ECO:0007669"/>
    <property type="project" value="InterPro"/>
</dbReference>
<dbReference type="InterPro" id="IPR018393">
    <property type="entry name" value="NADHpl_OxRdtase_5_subgr"/>
</dbReference>
<evidence type="ECO:0000313" key="8">
    <source>
        <dbReference type="EMBL" id="WEU40041.1"/>
    </source>
</evidence>
<evidence type="ECO:0000259" key="7">
    <source>
        <dbReference type="Pfam" id="PF00662"/>
    </source>
</evidence>
<name>A0AAF0D1Q4_ODILC</name>
<evidence type="ECO:0000256" key="3">
    <source>
        <dbReference type="ARBA" id="ARBA00022989"/>
    </source>
</evidence>
<comment type="subcellular location">
    <subcellularLocation>
        <location evidence="1">Membrane</location>
        <topology evidence="1">Multi-pass membrane protein</topology>
    </subcellularLocation>
</comment>
<dbReference type="PANTHER" id="PTHR42829">
    <property type="entry name" value="NADH-UBIQUINONE OXIDOREDUCTASE CHAIN 5"/>
    <property type="match status" value="1"/>
</dbReference>
<dbReference type="InterPro" id="IPR003945">
    <property type="entry name" value="NU5C-like"/>
</dbReference>
<organism evidence="8 9">
    <name type="scientific">Odinarchaeota yellowstonii (strain LCB_4)</name>
    <dbReference type="NCBI Taxonomy" id="1841599"/>
    <lineage>
        <taxon>Archaea</taxon>
        <taxon>Promethearchaeati</taxon>
        <taxon>Candidatus Odinarchaeota</taxon>
        <taxon>Candidatus Odinarchaeia</taxon>
        <taxon>Candidatus Odinarchaeales</taxon>
        <taxon>Candidatus Odinarchaeaceae</taxon>
        <taxon>Candidatus Odinarchaeum</taxon>
    </lineage>
</organism>
<keyword evidence="8" id="KW-0560">Oxidoreductase</keyword>
<feature type="transmembrane region" description="Helical" evidence="5">
    <location>
        <begin position="94"/>
        <end position="114"/>
    </location>
</feature>
<feature type="transmembrane region" description="Helical" evidence="5">
    <location>
        <begin position="32"/>
        <end position="53"/>
    </location>
</feature>
<feature type="transmembrane region" description="Helical" evidence="5">
    <location>
        <begin position="454"/>
        <end position="481"/>
    </location>
</feature>
<proteinExistence type="predicted"/>
<gene>
    <name evidence="8" type="ORF">OdinLCB4_006100</name>
</gene>
<dbReference type="AlphaFoldDB" id="A0AAF0D1Q4"/>
<evidence type="ECO:0000259" key="6">
    <source>
        <dbReference type="Pfam" id="PF00361"/>
    </source>
</evidence>
<evidence type="ECO:0000256" key="1">
    <source>
        <dbReference type="ARBA" id="ARBA00004141"/>
    </source>
</evidence>
<reference evidence="8" key="1">
    <citation type="journal article" date="2017" name="Nature">
        <title>Asgard archaea illuminate the origin of eukaryotic cellular complexity.</title>
        <authorList>
            <person name="Zaremba-Niedzwiedzka K."/>
            <person name="Caceres E.F."/>
            <person name="Saw J.H."/>
            <person name="Backstrom D."/>
            <person name="Juzokaite L."/>
            <person name="Vancaester E."/>
            <person name="Seitz K.W."/>
            <person name="Anantharaman K."/>
            <person name="Starnawski P."/>
            <person name="Kjeldsen K.U."/>
            <person name="Scott M.B."/>
            <person name="Nunoura T."/>
            <person name="Banfield J.F."/>
            <person name="Schramm A."/>
            <person name="Baker B.J."/>
            <person name="Spang A."/>
            <person name="Ettema T.J.G."/>
        </authorList>
    </citation>
    <scope>NUCLEOTIDE SEQUENCE</scope>
    <source>
        <strain evidence="8">LCB_4</strain>
    </source>
</reference>
<feature type="transmembrane region" description="Helical" evidence="5">
    <location>
        <begin position="312"/>
        <end position="334"/>
    </location>
</feature>
<feature type="transmembrane region" description="Helical" evidence="5">
    <location>
        <begin position="149"/>
        <end position="168"/>
    </location>
</feature>
<dbReference type="InterPro" id="IPR001516">
    <property type="entry name" value="Proton_antipo_N"/>
</dbReference>
<dbReference type="GO" id="GO:0003954">
    <property type="term" value="F:NADH dehydrogenase activity"/>
    <property type="evidence" value="ECO:0007669"/>
    <property type="project" value="TreeGrafter"/>
</dbReference>
<dbReference type="KEGG" id="oyw:OdinLCB4_006100"/>
<feature type="transmembrane region" description="Helical" evidence="5">
    <location>
        <begin position="502"/>
        <end position="522"/>
    </location>
</feature>
<feature type="transmembrane region" description="Helical" evidence="5">
    <location>
        <begin position="6"/>
        <end position="25"/>
    </location>
</feature>
<protein>
    <submittedName>
        <fullName evidence="8">NADH-quinone oxidoreductase subunit L</fullName>
        <ecNumber evidence="8">1.6.5.-</ecNumber>
    </submittedName>
</protein>